<dbReference type="CDD" id="cd03188">
    <property type="entry name" value="GST_C_Beta"/>
    <property type="match status" value="1"/>
</dbReference>
<dbReference type="AlphaFoldDB" id="A0A7W9ZEB2"/>
<protein>
    <submittedName>
        <fullName evidence="3">Glutathione S-transferase</fullName>
        <ecNumber evidence="3">2.5.1.18</ecNumber>
    </submittedName>
</protein>
<feature type="domain" description="GST N-terminal" evidence="1">
    <location>
        <begin position="1"/>
        <end position="81"/>
    </location>
</feature>
<dbReference type="CDD" id="cd03057">
    <property type="entry name" value="GST_N_Beta"/>
    <property type="match status" value="1"/>
</dbReference>
<dbReference type="PANTHER" id="PTHR44051:SF8">
    <property type="entry name" value="GLUTATHIONE S-TRANSFERASE GSTA"/>
    <property type="match status" value="1"/>
</dbReference>
<evidence type="ECO:0000313" key="4">
    <source>
        <dbReference type="Proteomes" id="UP000544872"/>
    </source>
</evidence>
<comment type="caution">
    <text evidence="3">The sequence shown here is derived from an EMBL/GenBank/DDBJ whole genome shotgun (WGS) entry which is preliminary data.</text>
</comment>
<dbReference type="EMBL" id="JACIIX010000002">
    <property type="protein sequence ID" value="MBB6209563.1"/>
    <property type="molecule type" value="Genomic_DNA"/>
</dbReference>
<organism evidence="3 4">
    <name type="scientific">Novispirillum itersonii</name>
    <name type="common">Aquaspirillum itersonii</name>
    <dbReference type="NCBI Taxonomy" id="189"/>
    <lineage>
        <taxon>Bacteria</taxon>
        <taxon>Pseudomonadati</taxon>
        <taxon>Pseudomonadota</taxon>
        <taxon>Alphaproteobacteria</taxon>
        <taxon>Rhodospirillales</taxon>
        <taxon>Novispirillaceae</taxon>
        <taxon>Novispirillum</taxon>
    </lineage>
</organism>
<keyword evidence="4" id="KW-1185">Reference proteome</keyword>
<dbReference type="GO" id="GO:0004364">
    <property type="term" value="F:glutathione transferase activity"/>
    <property type="evidence" value="ECO:0007669"/>
    <property type="project" value="UniProtKB-EC"/>
</dbReference>
<dbReference type="EC" id="2.5.1.18" evidence="3"/>
<dbReference type="InterPro" id="IPR040079">
    <property type="entry name" value="Glutathione_S-Trfase"/>
</dbReference>
<keyword evidence="3" id="KW-0808">Transferase</keyword>
<gene>
    <name evidence="3" type="ORF">FHS48_000965</name>
</gene>
<dbReference type="SFLD" id="SFLDG00358">
    <property type="entry name" value="Main_(cytGST)"/>
    <property type="match status" value="1"/>
</dbReference>
<proteinExistence type="predicted"/>
<evidence type="ECO:0000259" key="1">
    <source>
        <dbReference type="PROSITE" id="PS50404"/>
    </source>
</evidence>
<dbReference type="Gene3D" id="1.20.1050.10">
    <property type="match status" value="1"/>
</dbReference>
<name>A0A7W9ZEB2_NOVIT</name>
<dbReference type="InterPro" id="IPR004046">
    <property type="entry name" value="GST_C"/>
</dbReference>
<dbReference type="Pfam" id="PF13409">
    <property type="entry name" value="GST_N_2"/>
    <property type="match status" value="1"/>
</dbReference>
<dbReference type="InterPro" id="IPR004045">
    <property type="entry name" value="Glutathione_S-Trfase_N"/>
</dbReference>
<dbReference type="PROSITE" id="PS50404">
    <property type="entry name" value="GST_NTER"/>
    <property type="match status" value="1"/>
</dbReference>
<dbReference type="InterPro" id="IPR036249">
    <property type="entry name" value="Thioredoxin-like_sf"/>
</dbReference>
<dbReference type="RefSeq" id="WP_184261931.1">
    <property type="nucleotide sequence ID" value="NZ_JACIIX010000002.1"/>
</dbReference>
<dbReference type="SFLD" id="SFLDG01150">
    <property type="entry name" value="Main.1:_Beta-like"/>
    <property type="match status" value="1"/>
</dbReference>
<evidence type="ECO:0000259" key="2">
    <source>
        <dbReference type="PROSITE" id="PS50405"/>
    </source>
</evidence>
<accession>A0A7W9ZEB2</accession>
<dbReference type="InterPro" id="IPR010987">
    <property type="entry name" value="Glutathione-S-Trfase_C-like"/>
</dbReference>
<feature type="domain" description="GST C-terminal" evidence="2">
    <location>
        <begin position="86"/>
        <end position="201"/>
    </location>
</feature>
<dbReference type="PANTHER" id="PTHR44051">
    <property type="entry name" value="GLUTATHIONE S-TRANSFERASE-RELATED"/>
    <property type="match status" value="1"/>
</dbReference>
<dbReference type="PROSITE" id="PS50405">
    <property type="entry name" value="GST_CTER"/>
    <property type="match status" value="1"/>
</dbReference>
<reference evidence="3 4" key="1">
    <citation type="submission" date="2020-08" db="EMBL/GenBank/DDBJ databases">
        <title>Genomic Encyclopedia of Type Strains, Phase IV (KMG-IV): sequencing the most valuable type-strain genomes for metagenomic binning, comparative biology and taxonomic classification.</title>
        <authorList>
            <person name="Goeker M."/>
        </authorList>
    </citation>
    <scope>NUCLEOTIDE SEQUENCE [LARGE SCALE GENOMIC DNA]</scope>
    <source>
        <strain evidence="3 4">DSM 11590</strain>
    </source>
</reference>
<dbReference type="InterPro" id="IPR036282">
    <property type="entry name" value="Glutathione-S-Trfase_C_sf"/>
</dbReference>
<dbReference type="SFLD" id="SFLDS00019">
    <property type="entry name" value="Glutathione_Transferase_(cytos"/>
    <property type="match status" value="1"/>
</dbReference>
<dbReference type="Proteomes" id="UP000544872">
    <property type="component" value="Unassembled WGS sequence"/>
</dbReference>
<sequence length="201" mass="21488">MKLYYSPGACSLASHIVLREVGAAVELEKVALATRTTESGADFAAINPKGYVPALVLDDGALLTEGVAIMQYAAETHPQAGLAPKTPLERARVQEALNYLGTEVHKSFSPLFKPWTTEEGKVQARDMVLKRLGLIESQLADGRAWLLGDAVSVADFYLFVITNWAAHVAVPLDGFPHLNALRGKIAARPAVQAALKAEGLA</sequence>
<dbReference type="SUPFAM" id="SSF52833">
    <property type="entry name" value="Thioredoxin-like"/>
    <property type="match status" value="1"/>
</dbReference>
<evidence type="ECO:0000313" key="3">
    <source>
        <dbReference type="EMBL" id="MBB6209563.1"/>
    </source>
</evidence>
<dbReference type="NCBIfam" id="NF007831">
    <property type="entry name" value="PRK10542.1"/>
    <property type="match status" value="1"/>
</dbReference>
<dbReference type="SUPFAM" id="SSF47616">
    <property type="entry name" value="GST C-terminal domain-like"/>
    <property type="match status" value="1"/>
</dbReference>
<dbReference type="Gene3D" id="3.40.30.10">
    <property type="entry name" value="Glutaredoxin"/>
    <property type="match status" value="1"/>
</dbReference>
<dbReference type="Pfam" id="PF00043">
    <property type="entry name" value="GST_C"/>
    <property type="match status" value="1"/>
</dbReference>